<gene>
    <name evidence="2" type="ORF">QQF64_033812</name>
</gene>
<comment type="caution">
    <text evidence="2">The sequence shown here is derived from an EMBL/GenBank/DDBJ whole genome shotgun (WGS) entry which is preliminary data.</text>
</comment>
<feature type="compositionally biased region" description="Low complexity" evidence="1">
    <location>
        <begin position="89"/>
        <end position="107"/>
    </location>
</feature>
<feature type="compositionally biased region" description="Basic and acidic residues" evidence="1">
    <location>
        <begin position="123"/>
        <end position="145"/>
    </location>
</feature>
<evidence type="ECO:0000313" key="2">
    <source>
        <dbReference type="EMBL" id="KAL1268449.1"/>
    </source>
</evidence>
<feature type="region of interest" description="Disordered" evidence="1">
    <location>
        <begin position="17"/>
        <end position="52"/>
    </location>
</feature>
<evidence type="ECO:0000313" key="3">
    <source>
        <dbReference type="Proteomes" id="UP001558613"/>
    </source>
</evidence>
<feature type="compositionally biased region" description="Basic and acidic residues" evidence="1">
    <location>
        <begin position="32"/>
        <end position="44"/>
    </location>
</feature>
<accession>A0ABR3MUY3</accession>
<organism evidence="2 3">
    <name type="scientific">Cirrhinus molitorella</name>
    <name type="common">mud carp</name>
    <dbReference type="NCBI Taxonomy" id="172907"/>
    <lineage>
        <taxon>Eukaryota</taxon>
        <taxon>Metazoa</taxon>
        <taxon>Chordata</taxon>
        <taxon>Craniata</taxon>
        <taxon>Vertebrata</taxon>
        <taxon>Euteleostomi</taxon>
        <taxon>Actinopterygii</taxon>
        <taxon>Neopterygii</taxon>
        <taxon>Teleostei</taxon>
        <taxon>Ostariophysi</taxon>
        <taxon>Cypriniformes</taxon>
        <taxon>Cyprinidae</taxon>
        <taxon>Labeoninae</taxon>
        <taxon>Labeonini</taxon>
        <taxon>Cirrhinus</taxon>
    </lineage>
</organism>
<dbReference type="EMBL" id="JAYMGO010000009">
    <property type="protein sequence ID" value="KAL1268449.1"/>
    <property type="molecule type" value="Genomic_DNA"/>
</dbReference>
<proteinExistence type="predicted"/>
<name>A0ABR3MUY3_9TELE</name>
<keyword evidence="3" id="KW-1185">Reference proteome</keyword>
<protein>
    <submittedName>
        <fullName evidence="2">Uncharacterized protein</fullName>
    </submittedName>
</protein>
<evidence type="ECO:0000256" key="1">
    <source>
        <dbReference type="SAM" id="MobiDB-lite"/>
    </source>
</evidence>
<sequence>MAFIKEESEDVRIEEAFRVKEEETEEQTDLMALKEDSEELRDPPTGKGVEAGSVTAATWQWYSAMDAALQGQHSISPPLVVASNLTATTGGSVSTSASTPSASPKSSQNSRKRPRESQALLDFLKEQAERDEEREKEAIAREEERERAAAARAERYLSLFENLINKI</sequence>
<reference evidence="2 3" key="1">
    <citation type="submission" date="2023-09" db="EMBL/GenBank/DDBJ databases">
        <authorList>
            <person name="Wang M."/>
        </authorList>
    </citation>
    <scope>NUCLEOTIDE SEQUENCE [LARGE SCALE GENOMIC DNA]</scope>
    <source>
        <strain evidence="2">GT-2023</strain>
        <tissue evidence="2">Liver</tissue>
    </source>
</reference>
<dbReference type="Proteomes" id="UP001558613">
    <property type="component" value="Unassembled WGS sequence"/>
</dbReference>
<feature type="region of interest" description="Disordered" evidence="1">
    <location>
        <begin position="89"/>
        <end position="145"/>
    </location>
</feature>